<proteinExistence type="predicted"/>
<evidence type="ECO:0000313" key="2">
    <source>
        <dbReference type="Proteomes" id="UP001056120"/>
    </source>
</evidence>
<protein>
    <submittedName>
        <fullName evidence="1">Uncharacterized protein</fullName>
    </submittedName>
</protein>
<name>A0ACB9GQQ8_9ASTR</name>
<organism evidence="1 2">
    <name type="scientific">Smallanthus sonchifolius</name>
    <dbReference type="NCBI Taxonomy" id="185202"/>
    <lineage>
        <taxon>Eukaryota</taxon>
        <taxon>Viridiplantae</taxon>
        <taxon>Streptophyta</taxon>
        <taxon>Embryophyta</taxon>
        <taxon>Tracheophyta</taxon>
        <taxon>Spermatophyta</taxon>
        <taxon>Magnoliopsida</taxon>
        <taxon>eudicotyledons</taxon>
        <taxon>Gunneridae</taxon>
        <taxon>Pentapetalae</taxon>
        <taxon>asterids</taxon>
        <taxon>campanulids</taxon>
        <taxon>Asterales</taxon>
        <taxon>Asteraceae</taxon>
        <taxon>Asteroideae</taxon>
        <taxon>Heliantheae alliance</taxon>
        <taxon>Millerieae</taxon>
        <taxon>Smallanthus</taxon>
    </lineage>
</organism>
<sequence>MRFLPSITSPSVYDQHHVNDSQLNEGKLKIQVAEELPEKRFESPEIPNLVGKRDFKREIDRDRREGETVFEVEKNLTLGFYSRGLSCGRFGRYEVGGVRRLAACRLWRLLVDAWTV</sequence>
<accession>A0ACB9GQQ8</accession>
<gene>
    <name evidence="1" type="ORF">L1987_44469</name>
</gene>
<reference evidence="2" key="1">
    <citation type="journal article" date="2022" name="Mol. Ecol. Resour.">
        <title>The genomes of chicory, endive, great burdock and yacon provide insights into Asteraceae palaeo-polyploidization history and plant inulin production.</title>
        <authorList>
            <person name="Fan W."/>
            <person name="Wang S."/>
            <person name="Wang H."/>
            <person name="Wang A."/>
            <person name="Jiang F."/>
            <person name="Liu H."/>
            <person name="Zhao H."/>
            <person name="Xu D."/>
            <person name="Zhang Y."/>
        </authorList>
    </citation>
    <scope>NUCLEOTIDE SEQUENCE [LARGE SCALE GENOMIC DNA]</scope>
    <source>
        <strain evidence="2">cv. Yunnan</strain>
    </source>
</reference>
<comment type="caution">
    <text evidence="1">The sequence shown here is derived from an EMBL/GenBank/DDBJ whole genome shotgun (WGS) entry which is preliminary data.</text>
</comment>
<reference evidence="1 2" key="2">
    <citation type="journal article" date="2022" name="Mol. Ecol. Resour.">
        <title>The genomes of chicory, endive, great burdock and yacon provide insights into Asteraceae paleo-polyploidization history and plant inulin production.</title>
        <authorList>
            <person name="Fan W."/>
            <person name="Wang S."/>
            <person name="Wang H."/>
            <person name="Wang A."/>
            <person name="Jiang F."/>
            <person name="Liu H."/>
            <person name="Zhao H."/>
            <person name="Xu D."/>
            <person name="Zhang Y."/>
        </authorList>
    </citation>
    <scope>NUCLEOTIDE SEQUENCE [LARGE SCALE GENOMIC DNA]</scope>
    <source>
        <strain evidence="2">cv. Yunnan</strain>
        <tissue evidence="1">Leaves</tissue>
    </source>
</reference>
<dbReference type="Proteomes" id="UP001056120">
    <property type="component" value="Linkage Group LG14"/>
</dbReference>
<dbReference type="EMBL" id="CM042031">
    <property type="protein sequence ID" value="KAI3785351.1"/>
    <property type="molecule type" value="Genomic_DNA"/>
</dbReference>
<evidence type="ECO:0000313" key="1">
    <source>
        <dbReference type="EMBL" id="KAI3785351.1"/>
    </source>
</evidence>
<keyword evidence="2" id="KW-1185">Reference proteome</keyword>